<dbReference type="PROSITE" id="PS00373">
    <property type="entry name" value="GART"/>
    <property type="match status" value="1"/>
</dbReference>
<accession>A0A449ACA6</accession>
<dbReference type="Pfam" id="PF00551">
    <property type="entry name" value="Formyl_trans_N"/>
    <property type="match status" value="1"/>
</dbReference>
<gene>
    <name evidence="8" type="primary">MCYN0480</name>
    <name evidence="5" type="synonym">fmt</name>
    <name evidence="8" type="ORF">NCTC10118_00013</name>
</gene>
<comment type="function">
    <text evidence="5">Attaches a formyl group to the free amino group of methionyl-tRNA(fMet). The formyl group appears to play a dual role in the initiator identity of N-formylmethionyl-tRNA by promoting its recognition by IF2 and preventing the misappropriation of this tRNA by the elongation apparatus.</text>
</comment>
<comment type="catalytic activity">
    <reaction evidence="5">
        <text>L-methionyl-tRNA(fMet) + (6R)-10-formyltetrahydrofolate = N-formyl-L-methionyl-tRNA(fMet) + (6S)-5,6,7,8-tetrahydrofolate + H(+)</text>
        <dbReference type="Rhea" id="RHEA:24380"/>
        <dbReference type="Rhea" id="RHEA-COMP:9952"/>
        <dbReference type="Rhea" id="RHEA-COMP:9953"/>
        <dbReference type="ChEBI" id="CHEBI:15378"/>
        <dbReference type="ChEBI" id="CHEBI:57453"/>
        <dbReference type="ChEBI" id="CHEBI:78530"/>
        <dbReference type="ChEBI" id="CHEBI:78844"/>
        <dbReference type="ChEBI" id="CHEBI:195366"/>
        <dbReference type="EC" id="2.1.2.9"/>
    </reaction>
</comment>
<dbReference type="AlphaFoldDB" id="A0A449ACA6"/>
<comment type="similarity">
    <text evidence="1 5">Belongs to the Fmt family.</text>
</comment>
<dbReference type="RefSeq" id="WP_129620820.1">
    <property type="nucleotide sequence ID" value="NZ_LR214972.1"/>
</dbReference>
<feature type="domain" description="Formyl transferase C-terminal" evidence="7">
    <location>
        <begin position="206"/>
        <end position="253"/>
    </location>
</feature>
<dbReference type="GO" id="GO:0004479">
    <property type="term" value="F:methionyl-tRNA formyltransferase activity"/>
    <property type="evidence" value="ECO:0007669"/>
    <property type="project" value="UniProtKB-UniRule"/>
</dbReference>
<dbReference type="Pfam" id="PF02911">
    <property type="entry name" value="Formyl_trans_C"/>
    <property type="match status" value="1"/>
</dbReference>
<evidence type="ECO:0000256" key="3">
    <source>
        <dbReference type="ARBA" id="ARBA00022679"/>
    </source>
</evidence>
<dbReference type="InterPro" id="IPR001555">
    <property type="entry name" value="GART_AS"/>
</dbReference>
<name>A0A449ACA6_9BACT</name>
<dbReference type="InterPro" id="IPR011034">
    <property type="entry name" value="Formyl_transferase-like_C_sf"/>
</dbReference>
<evidence type="ECO:0000259" key="6">
    <source>
        <dbReference type="Pfam" id="PF00551"/>
    </source>
</evidence>
<dbReference type="InterPro" id="IPR041711">
    <property type="entry name" value="Met-tRNA-FMT_N"/>
</dbReference>
<dbReference type="PANTHER" id="PTHR11138:SF5">
    <property type="entry name" value="METHIONYL-TRNA FORMYLTRANSFERASE, MITOCHONDRIAL"/>
    <property type="match status" value="1"/>
</dbReference>
<proteinExistence type="inferred from homology"/>
<dbReference type="HAMAP" id="MF_00182">
    <property type="entry name" value="Formyl_trans"/>
    <property type="match status" value="1"/>
</dbReference>
<feature type="domain" description="Formyl transferase N-terminal" evidence="6">
    <location>
        <begin position="7"/>
        <end position="177"/>
    </location>
</feature>
<dbReference type="CDD" id="cd08646">
    <property type="entry name" value="FMT_core_Met-tRNA-FMT_N"/>
    <property type="match status" value="1"/>
</dbReference>
<dbReference type="InterPro" id="IPR044135">
    <property type="entry name" value="Met-tRNA-FMT_C"/>
</dbReference>
<dbReference type="OrthoDB" id="9802815at2"/>
<dbReference type="NCBIfam" id="TIGR00460">
    <property type="entry name" value="fmt"/>
    <property type="match status" value="1"/>
</dbReference>
<dbReference type="Gene3D" id="3.40.50.12230">
    <property type="match status" value="1"/>
</dbReference>
<dbReference type="PANTHER" id="PTHR11138">
    <property type="entry name" value="METHIONYL-TRNA FORMYLTRANSFERASE"/>
    <property type="match status" value="1"/>
</dbReference>
<dbReference type="GO" id="GO:0005829">
    <property type="term" value="C:cytosol"/>
    <property type="evidence" value="ECO:0007669"/>
    <property type="project" value="TreeGrafter"/>
</dbReference>
<organism evidence="8 9">
    <name type="scientific">Mycoplasmopsis bovirhinis</name>
    <dbReference type="NCBI Taxonomy" id="29553"/>
    <lineage>
        <taxon>Bacteria</taxon>
        <taxon>Bacillati</taxon>
        <taxon>Mycoplasmatota</taxon>
        <taxon>Mycoplasmoidales</taxon>
        <taxon>Metamycoplasmataceae</taxon>
        <taxon>Mycoplasmopsis</taxon>
    </lineage>
</organism>
<dbReference type="SUPFAM" id="SSF50486">
    <property type="entry name" value="FMT C-terminal domain-like"/>
    <property type="match status" value="1"/>
</dbReference>
<evidence type="ECO:0000313" key="8">
    <source>
        <dbReference type="EMBL" id="VEU62435.1"/>
    </source>
</evidence>
<protein>
    <recommendedName>
        <fullName evidence="2 5">Methionyl-tRNA formyltransferase</fullName>
        <ecNumber evidence="2 5">2.1.2.9</ecNumber>
    </recommendedName>
</protein>
<dbReference type="Proteomes" id="UP000289952">
    <property type="component" value="Chromosome"/>
</dbReference>
<dbReference type="InterPro" id="IPR002376">
    <property type="entry name" value="Formyl_transf_N"/>
</dbReference>
<evidence type="ECO:0000313" key="9">
    <source>
        <dbReference type="Proteomes" id="UP000289952"/>
    </source>
</evidence>
<dbReference type="InterPro" id="IPR005793">
    <property type="entry name" value="Formyl_trans_C"/>
</dbReference>
<dbReference type="InterPro" id="IPR005794">
    <property type="entry name" value="Fmt"/>
</dbReference>
<evidence type="ECO:0000256" key="2">
    <source>
        <dbReference type="ARBA" id="ARBA00012261"/>
    </source>
</evidence>
<evidence type="ECO:0000259" key="7">
    <source>
        <dbReference type="Pfam" id="PF02911"/>
    </source>
</evidence>
<evidence type="ECO:0000256" key="1">
    <source>
        <dbReference type="ARBA" id="ARBA00010699"/>
    </source>
</evidence>
<dbReference type="EC" id="2.1.2.9" evidence="2 5"/>
<keyword evidence="4 5" id="KW-0648">Protein biosynthesis</keyword>
<keyword evidence="9" id="KW-1185">Reference proteome</keyword>
<evidence type="ECO:0000256" key="5">
    <source>
        <dbReference type="HAMAP-Rule" id="MF_00182"/>
    </source>
</evidence>
<dbReference type="SUPFAM" id="SSF53328">
    <property type="entry name" value="Formyltransferase"/>
    <property type="match status" value="1"/>
</dbReference>
<keyword evidence="3 5" id="KW-0808">Transferase</keyword>
<evidence type="ECO:0000256" key="4">
    <source>
        <dbReference type="ARBA" id="ARBA00022917"/>
    </source>
</evidence>
<feature type="binding site" evidence="5">
    <location>
        <begin position="111"/>
        <end position="114"/>
    </location>
    <ligand>
        <name>(6S)-5,6,7,8-tetrahydrofolate</name>
        <dbReference type="ChEBI" id="CHEBI:57453"/>
    </ligand>
</feature>
<reference evidence="8 9" key="1">
    <citation type="submission" date="2019-01" db="EMBL/GenBank/DDBJ databases">
        <authorList>
            <consortium name="Pathogen Informatics"/>
        </authorList>
    </citation>
    <scope>NUCLEOTIDE SEQUENCE [LARGE SCALE GENOMIC DNA]</scope>
    <source>
        <strain evidence="8 9">NCTC10118</strain>
    </source>
</reference>
<dbReference type="EMBL" id="LR214972">
    <property type="protein sequence ID" value="VEU62435.1"/>
    <property type="molecule type" value="Genomic_DNA"/>
</dbReference>
<dbReference type="CDD" id="cd08704">
    <property type="entry name" value="Met_tRNA_FMT_C"/>
    <property type="match status" value="1"/>
</dbReference>
<sequence>MNKSKIKIVLAGTPNFAVPVFEEVIKNFNVIAIISQPDKPANRGYKLKTTPTKLLAQKYNLKLFQPDKIAEIYEELKDLNYDILLTCAFGQYIPTKVLDLAKIASINIHGSLLPKYRGAAPIQHSLWNGETQTGITLIYMTKEMDAGQMIFKASIPILDSDTSDSLFLKISNLAKENISNWLIKLINNQISPEVQDESLVTLAPKLLKEDAILDSNLTKLAAFNKIRAYSSNPGCYLYLNQKRVKIFYASKHKIPNALELKFSDGSLYALDYQFESKKRVKLN</sequence>
<dbReference type="InterPro" id="IPR036477">
    <property type="entry name" value="Formyl_transf_N_sf"/>
</dbReference>